<evidence type="ECO:0000256" key="1">
    <source>
        <dbReference type="SAM" id="MobiDB-lite"/>
    </source>
</evidence>
<feature type="region of interest" description="Disordered" evidence="1">
    <location>
        <begin position="153"/>
        <end position="250"/>
    </location>
</feature>
<name>A0A836I4A6_9TRYP</name>
<feature type="domain" description="AMP-dependent synthetase/ligase" evidence="2">
    <location>
        <begin position="1017"/>
        <end position="1261"/>
    </location>
</feature>
<dbReference type="InterPro" id="IPR042099">
    <property type="entry name" value="ANL_N_sf"/>
</dbReference>
<dbReference type="PANTHER" id="PTHR24094:SF15">
    <property type="entry name" value="AMP-DEPENDENT SYNTHETASE_LIGASE DOMAIN-CONTAINING PROTEIN-RELATED"/>
    <property type="match status" value="1"/>
</dbReference>
<dbReference type="InterPro" id="IPR000873">
    <property type="entry name" value="AMP-dep_synth/lig_dom"/>
</dbReference>
<feature type="region of interest" description="Disordered" evidence="1">
    <location>
        <begin position="857"/>
        <end position="877"/>
    </location>
</feature>
<dbReference type="RefSeq" id="XP_067181704.1">
    <property type="nucleotide sequence ID" value="XM_067325529.1"/>
</dbReference>
<evidence type="ECO:0000259" key="2">
    <source>
        <dbReference type="Pfam" id="PF00501"/>
    </source>
</evidence>
<evidence type="ECO:0000313" key="3">
    <source>
        <dbReference type="EMBL" id="KAG5488125.1"/>
    </source>
</evidence>
<proteinExistence type="predicted"/>
<feature type="region of interest" description="Disordered" evidence="1">
    <location>
        <begin position="771"/>
        <end position="792"/>
    </location>
</feature>
<feature type="compositionally biased region" description="Basic and acidic residues" evidence="1">
    <location>
        <begin position="664"/>
        <end position="673"/>
    </location>
</feature>
<feature type="domain" description="AMP-dependent synthetase/ligase" evidence="2">
    <location>
        <begin position="485"/>
        <end position="598"/>
    </location>
</feature>
<dbReference type="KEGG" id="lmat:92518041"/>
<feature type="region of interest" description="Disordered" evidence="1">
    <location>
        <begin position="950"/>
        <end position="998"/>
    </location>
</feature>
<gene>
    <name evidence="3" type="ORF">LSCM1_08191</name>
</gene>
<dbReference type="EMBL" id="JAFEUZ010000001">
    <property type="protein sequence ID" value="KAG5488125.1"/>
    <property type="molecule type" value="Genomic_DNA"/>
</dbReference>
<dbReference type="OrthoDB" id="1700726at2759"/>
<feature type="compositionally biased region" description="Basic and acidic residues" evidence="1">
    <location>
        <begin position="706"/>
        <end position="715"/>
    </location>
</feature>
<feature type="compositionally biased region" description="Basic and acidic residues" evidence="1">
    <location>
        <begin position="226"/>
        <end position="235"/>
    </location>
</feature>
<sequence>MASTATTAPTDALEGEAAALPTASGRARAPNGVVSLPTCFAAPAGDVGEARKCVVNLSSIRSGGGGTGAGSNAAAAISRLLTTKSAPTPPAAWQLQLPNHLAAAQPAVEKKRSVCTHPGVPPPASAEAASATCVLMPSATAAAAAPLTPTALSKGRLSNGAEPLPAAQPPATSTPVSAQQLTTTGGLPISSLDASTAKDGDRVRRAASPCAAVIDRPPPGTGDEGAGARESKEEEVTGGEEGHDDDDFGPMDCADAFQYYYDDDEGVYRDVESTVYAAPHMARVPLPALRNFYRNQQTALCAAKAPAALTATWSPPMGCGRMVPAIPSVLLLGAAAGATGAGAAAKAAASIPALLVSEAGLDRHARDAATASGVAVTEAQPVAGHFISLVEEMAAACHRIGAAPFVCWRSIDRVTELSPDDALWRRYGNRGGGGGRLDNARGEAEDDTSCPPISDAPHKRRPRCPAPLAGDVDGGTTAPLPSLQQERHAESPSLYYLGPKQYMTACVWWSRVEAFGFGLRSMGLRPGDLIGIVEDARWEWLVTCYAAWSVGLVVVVFDRSPRTMARVAMDTAAEMRVLVCSPAAHRALRRHFDDAAATAEAAARSARTRATCTPMTANESGHHHRGEGESSDAAAVTCGEAFAGPSAKRRAPSLRFIVVRCAEPPRSDGDSGDGHASVARSSATAAAPPPPWRSRARTQARQSSCRADDAPAEGHDGEEDDEGDEEEEALWWSDVLMHGEAKLAAWRQRKVQERRLQLQQARLRHHEQQRWARAGAHAAAPSTRPGASRRRRLSSELGVDDLRGTACAATTSPGGSAKLAPTAAVSDSGTTTACTASHGAATAPVMPPSAAARRVSASAEGRKPLTDLPLRRSGGGYGNPTPTPWVAAGNIAAAGAPPVMMNDGTPQLLLAPLEPDGIAFILYTEGDPKGVLLTHGAVRASVAAHQEYLDSTDVDSEDGPRRVTGGGGTTTSTAASICDSSSSSTAAEDAGRGGRGHGRIARYSTAYMPALRSRTAPAGRPSYMAYLPLHDVCEFVAETASLIRGILVCYGTRRTLFDTWARPHGDLTEYQPTIFPALPATLARLRRTVETMVSTGYRQLLFEAAYEARRQAMRRGLQTPFLLSTIFAPSRELLGGRCRLVLVRGGAGAAPLHPRDQEYLAVVCGASLVQSYGVAETAGCGLQQAYCAAQLDSIGGPMGPVHVKMRDVLTTRATFMSSAAAATAAAAWSGGGAGLSGWTHHSERPAGELLLRGPTIMAGYYRQPERTAAVLERSGWLHTENVVERCPDGSFRRVASLRPHHATTSNGHCIALEPLEALYAQHPLCLEGGVCVLVHPYRRYICALVLTDAQRLRGFLQTTVAATAAVAVPSPHPQPTSPTSPLRLSPSSPQRLSWAAVVDGWWPQCLGDPALNQAAAASLAAWATQHGDAAPYERVRHVRVLYDTWDAAHHTRTSTGRLFRPAIHYCYRDIIQELFMDED</sequence>
<feature type="region of interest" description="Disordered" evidence="1">
    <location>
        <begin position="434"/>
        <end position="486"/>
    </location>
</feature>
<feature type="compositionally biased region" description="Low complexity" evidence="1">
    <location>
        <begin position="676"/>
        <end position="686"/>
    </location>
</feature>
<dbReference type="Pfam" id="PF00501">
    <property type="entry name" value="AMP-binding"/>
    <property type="match status" value="2"/>
</dbReference>
<dbReference type="Gene3D" id="3.40.50.12780">
    <property type="entry name" value="N-terminal domain of ligase-like"/>
    <property type="match status" value="2"/>
</dbReference>
<feature type="region of interest" description="Disordered" evidence="1">
    <location>
        <begin position="664"/>
        <end position="727"/>
    </location>
</feature>
<dbReference type="GeneID" id="92518041"/>
<keyword evidence="4" id="KW-1185">Reference proteome</keyword>
<dbReference type="PANTHER" id="PTHR24094">
    <property type="entry name" value="SECRETED PROTEIN"/>
    <property type="match status" value="1"/>
</dbReference>
<feature type="compositionally biased region" description="Acidic residues" evidence="1">
    <location>
        <begin position="236"/>
        <end position="249"/>
    </location>
</feature>
<dbReference type="SUPFAM" id="SSF56801">
    <property type="entry name" value="Acetyl-CoA synthetase-like"/>
    <property type="match status" value="1"/>
</dbReference>
<feature type="compositionally biased region" description="Polar residues" evidence="1">
    <location>
        <begin position="170"/>
        <end position="185"/>
    </location>
</feature>
<accession>A0A836I4A6</accession>
<dbReference type="Proteomes" id="UP000673552">
    <property type="component" value="Chromosome 1"/>
</dbReference>
<comment type="caution">
    <text evidence="3">The sequence shown here is derived from an EMBL/GenBank/DDBJ whole genome shotgun (WGS) entry which is preliminary data.</text>
</comment>
<feature type="compositionally biased region" description="Low complexity" evidence="1">
    <location>
        <begin position="970"/>
        <end position="988"/>
    </location>
</feature>
<feature type="compositionally biased region" description="Acidic residues" evidence="1">
    <location>
        <begin position="716"/>
        <end position="727"/>
    </location>
</feature>
<reference evidence="3 4" key="1">
    <citation type="submission" date="2021-03" db="EMBL/GenBank/DDBJ databases">
        <title>Leishmania (Mundinia) martiniquensis Genome sequencing and assembly.</title>
        <authorList>
            <person name="Almutairi H."/>
            <person name="Gatherer D."/>
        </authorList>
    </citation>
    <scope>NUCLEOTIDE SEQUENCE [LARGE SCALE GENOMIC DNA]</scope>
    <source>
        <strain evidence="3">LSCM1</strain>
    </source>
</reference>
<organism evidence="3 4">
    <name type="scientific">Leishmania martiniquensis</name>
    <dbReference type="NCBI Taxonomy" id="1580590"/>
    <lineage>
        <taxon>Eukaryota</taxon>
        <taxon>Discoba</taxon>
        <taxon>Euglenozoa</taxon>
        <taxon>Kinetoplastea</taxon>
        <taxon>Metakinetoplastina</taxon>
        <taxon>Trypanosomatida</taxon>
        <taxon>Trypanosomatidae</taxon>
        <taxon>Leishmaniinae</taxon>
        <taxon>Leishmania</taxon>
    </lineage>
</organism>
<feature type="region of interest" description="Disordered" evidence="1">
    <location>
        <begin position="604"/>
        <end position="632"/>
    </location>
</feature>
<protein>
    <recommendedName>
        <fullName evidence="2">AMP-dependent synthetase/ligase domain-containing protein</fullName>
    </recommendedName>
</protein>
<evidence type="ECO:0000313" key="4">
    <source>
        <dbReference type="Proteomes" id="UP000673552"/>
    </source>
</evidence>